<evidence type="ECO:0000313" key="3">
    <source>
        <dbReference type="EMBL" id="GAA4625063.1"/>
    </source>
</evidence>
<protein>
    <recommendedName>
        <fullName evidence="5">DUF2567 domain-containing protein</fullName>
    </recommendedName>
</protein>
<evidence type="ECO:0000256" key="1">
    <source>
        <dbReference type="SAM" id="MobiDB-lite"/>
    </source>
</evidence>
<sequence length="212" mass="21540">MFTDAGGGRVASRIRAGVLAALAITVLGVPIGLLWVALAPRTTYQMAGGKALLADPETQTLIAADGWFAVVTAAMGLLCGVAAYVLAGRLGELGLLVGTAVGAVAAAVVAWRLGHFFGLGAYHHALRAGADGTLVRAPLALHALGVVLAWPLTAAVVFGLLEALDVAGREKRRRLAAGDPGRGGAGQPYQVGGGQFDLEATPTGRDVDRRES</sequence>
<proteinExistence type="predicted"/>
<keyword evidence="4" id="KW-1185">Reference proteome</keyword>
<feature type="transmembrane region" description="Helical" evidence="2">
    <location>
        <begin position="139"/>
        <end position="164"/>
    </location>
</feature>
<evidence type="ECO:0000256" key="2">
    <source>
        <dbReference type="SAM" id="Phobius"/>
    </source>
</evidence>
<feature type="transmembrane region" description="Helical" evidence="2">
    <location>
        <begin position="16"/>
        <end position="38"/>
    </location>
</feature>
<reference evidence="4" key="1">
    <citation type="journal article" date="2019" name="Int. J. Syst. Evol. Microbiol.">
        <title>The Global Catalogue of Microorganisms (GCM) 10K type strain sequencing project: providing services to taxonomists for standard genome sequencing and annotation.</title>
        <authorList>
            <consortium name="The Broad Institute Genomics Platform"/>
            <consortium name="The Broad Institute Genome Sequencing Center for Infectious Disease"/>
            <person name="Wu L."/>
            <person name="Ma J."/>
        </authorList>
    </citation>
    <scope>NUCLEOTIDE SEQUENCE [LARGE SCALE GENOMIC DNA]</scope>
    <source>
        <strain evidence="4">JCM 17939</strain>
    </source>
</reference>
<dbReference type="EMBL" id="BAABHK010000003">
    <property type="protein sequence ID" value="GAA4625063.1"/>
    <property type="molecule type" value="Genomic_DNA"/>
</dbReference>
<evidence type="ECO:0008006" key="5">
    <source>
        <dbReference type="Google" id="ProtNLM"/>
    </source>
</evidence>
<feature type="compositionally biased region" description="Gly residues" evidence="1">
    <location>
        <begin position="180"/>
        <end position="195"/>
    </location>
</feature>
<accession>A0ABP8UAB3</accession>
<keyword evidence="2" id="KW-0472">Membrane</keyword>
<dbReference type="Proteomes" id="UP001501442">
    <property type="component" value="Unassembled WGS sequence"/>
</dbReference>
<feature type="transmembrane region" description="Helical" evidence="2">
    <location>
        <begin position="66"/>
        <end position="86"/>
    </location>
</feature>
<feature type="region of interest" description="Disordered" evidence="1">
    <location>
        <begin position="175"/>
        <end position="212"/>
    </location>
</feature>
<gene>
    <name evidence="3" type="ORF">GCM10023196_027770</name>
</gene>
<keyword evidence="2" id="KW-1133">Transmembrane helix</keyword>
<organism evidence="3 4">
    <name type="scientific">Actinoallomurus vinaceus</name>
    <dbReference type="NCBI Taxonomy" id="1080074"/>
    <lineage>
        <taxon>Bacteria</taxon>
        <taxon>Bacillati</taxon>
        <taxon>Actinomycetota</taxon>
        <taxon>Actinomycetes</taxon>
        <taxon>Streptosporangiales</taxon>
        <taxon>Thermomonosporaceae</taxon>
        <taxon>Actinoallomurus</taxon>
    </lineage>
</organism>
<keyword evidence="2" id="KW-0812">Transmembrane</keyword>
<name>A0ABP8UAB3_9ACTN</name>
<comment type="caution">
    <text evidence="3">The sequence shown here is derived from an EMBL/GenBank/DDBJ whole genome shotgun (WGS) entry which is preliminary data.</text>
</comment>
<feature type="transmembrane region" description="Helical" evidence="2">
    <location>
        <begin position="93"/>
        <end position="113"/>
    </location>
</feature>
<evidence type="ECO:0000313" key="4">
    <source>
        <dbReference type="Proteomes" id="UP001501442"/>
    </source>
</evidence>